<feature type="domain" description="4Fe-4S Mo/W bis-MGD-type" evidence="9">
    <location>
        <begin position="10"/>
        <end position="66"/>
    </location>
</feature>
<dbReference type="PANTHER" id="PTHR43742:SF3">
    <property type="entry name" value="DIMETHYL SULFOXIDE REDUCTASE DMSA"/>
    <property type="match status" value="1"/>
</dbReference>
<name>A0A932FXW3_UNCTE</name>
<dbReference type="Pfam" id="PF01568">
    <property type="entry name" value="Molydop_binding"/>
    <property type="match status" value="1"/>
</dbReference>
<dbReference type="Pfam" id="PF04879">
    <property type="entry name" value="Molybdop_Fe4S4"/>
    <property type="match status" value="1"/>
</dbReference>
<dbReference type="AlphaFoldDB" id="A0A932FXW3"/>
<dbReference type="SMART" id="SM00926">
    <property type="entry name" value="Molybdop_Fe4S4"/>
    <property type="match status" value="1"/>
</dbReference>
<evidence type="ECO:0000313" key="11">
    <source>
        <dbReference type="Proteomes" id="UP000769766"/>
    </source>
</evidence>
<evidence type="ECO:0000256" key="3">
    <source>
        <dbReference type="ARBA" id="ARBA00022485"/>
    </source>
</evidence>
<keyword evidence="6" id="KW-0560">Oxidoreductase</keyword>
<evidence type="ECO:0000256" key="6">
    <source>
        <dbReference type="ARBA" id="ARBA00023002"/>
    </source>
</evidence>
<dbReference type="Gene3D" id="2.20.25.90">
    <property type="entry name" value="ADC-like domains"/>
    <property type="match status" value="1"/>
</dbReference>
<evidence type="ECO:0000256" key="8">
    <source>
        <dbReference type="ARBA" id="ARBA00023014"/>
    </source>
</evidence>
<dbReference type="GO" id="GO:0009055">
    <property type="term" value="F:electron transfer activity"/>
    <property type="evidence" value="ECO:0007669"/>
    <property type="project" value="TreeGrafter"/>
</dbReference>
<accession>A0A932FXW3</accession>
<dbReference type="PANTHER" id="PTHR43742">
    <property type="entry name" value="TRIMETHYLAMINE-N-OXIDE REDUCTASE"/>
    <property type="match status" value="1"/>
</dbReference>
<evidence type="ECO:0000256" key="5">
    <source>
        <dbReference type="ARBA" id="ARBA00022723"/>
    </source>
</evidence>
<evidence type="ECO:0000256" key="1">
    <source>
        <dbReference type="ARBA" id="ARBA00001942"/>
    </source>
</evidence>
<proteinExistence type="inferred from homology"/>
<dbReference type="GO" id="GO:0043546">
    <property type="term" value="F:molybdopterin cofactor binding"/>
    <property type="evidence" value="ECO:0007669"/>
    <property type="project" value="InterPro"/>
</dbReference>
<protein>
    <submittedName>
        <fullName evidence="10">Molybdopterin-dependent oxidoreductase</fullName>
    </submittedName>
</protein>
<evidence type="ECO:0000256" key="7">
    <source>
        <dbReference type="ARBA" id="ARBA00023004"/>
    </source>
</evidence>
<dbReference type="GO" id="GO:0009061">
    <property type="term" value="P:anaerobic respiration"/>
    <property type="evidence" value="ECO:0007669"/>
    <property type="project" value="TreeGrafter"/>
</dbReference>
<keyword evidence="3" id="KW-0004">4Fe-4S</keyword>
<dbReference type="Gene3D" id="2.40.40.20">
    <property type="match status" value="1"/>
</dbReference>
<dbReference type="Pfam" id="PF00384">
    <property type="entry name" value="Molybdopterin"/>
    <property type="match status" value="1"/>
</dbReference>
<dbReference type="Proteomes" id="UP000769766">
    <property type="component" value="Unassembled WGS sequence"/>
</dbReference>
<dbReference type="GO" id="GO:0016491">
    <property type="term" value="F:oxidoreductase activity"/>
    <property type="evidence" value="ECO:0007669"/>
    <property type="project" value="UniProtKB-KW"/>
</dbReference>
<keyword evidence="5" id="KW-0479">Metal-binding</keyword>
<dbReference type="PROSITE" id="PS00551">
    <property type="entry name" value="MOLYBDOPTERIN_PROK_1"/>
    <property type="match status" value="1"/>
</dbReference>
<keyword evidence="4" id="KW-0500">Molybdenum</keyword>
<evidence type="ECO:0000256" key="2">
    <source>
        <dbReference type="ARBA" id="ARBA00010312"/>
    </source>
</evidence>
<dbReference type="PROSITE" id="PS00490">
    <property type="entry name" value="MOLYBDOPTERIN_PROK_2"/>
    <property type="match status" value="1"/>
</dbReference>
<dbReference type="GO" id="GO:0051539">
    <property type="term" value="F:4 iron, 4 sulfur cluster binding"/>
    <property type="evidence" value="ECO:0007669"/>
    <property type="project" value="UniProtKB-KW"/>
</dbReference>
<dbReference type="InterPro" id="IPR009010">
    <property type="entry name" value="Asp_de-COase-like_dom_sf"/>
</dbReference>
<sequence>MPENTTPATTRIVPTTCADNCGGNCLLRVHVQDGVIRRIETDDGPEPQLRACARGRAYRQRVYSPDRLKYPMRRSGPRGEGRFERISWEEALDTVATELRRVLDTYGPEAILGVAQSGSMTSLYGSATTRRFLNLLGGQTVLAGDRSGGAAEAAGYYTYGEPFYTGNSREDLLNSRLILLWGWDPAVNISGTNTSWVLTQAREAGIRILCLDPRYTDSAAAWADQWIPLYPGTDVALMAAMAYVILTEGRQDQRFLDTYTRGFDRFREYILGQSDGMPKTPGWAQEITGVPAETTVALAREYATTRPAALMTGLGPQKTACGEQFMRAGMTLAAMTGNIGIPGGSAAGYCVTRPPAIGGLAAPPNPTGRYVPHMKWPAAILEGRAGGYPSDLKLAYITHSGLMVTQQNTGKGAQALCTLEFVVVHEQFMTPTARFADILLPVTTCFERNDLRRPSFEGSSLFFLNQAIEPLYQARSDLEIFTDLAHRLGFAEQYAPKTEEEWLKEFVEHSRVPDLDRFQEEGIARRVRPEPVVAFREQIADPLRHPFPTPSGKIEIYSERLAALGQPDAPPIPQYVEAWEGRSDPLAQRYPLQLLAPVSKKRVHSSFDNTPWLRELEPHQVWINPLDAQERGIQPGDWVKVFNDRGVIRIQAKVTERIMPGVVCVEGGTWYDPDPDGVDRAGCANVLTKDEVTPMPLLPEGPLPVPSIGSGSTYHNSLVEVEKNDNDRRFG</sequence>
<dbReference type="InterPro" id="IPR006656">
    <property type="entry name" value="Mopterin_OxRdtase"/>
</dbReference>
<dbReference type="InterPro" id="IPR006655">
    <property type="entry name" value="Mopterin_OxRdtase_prok_CS"/>
</dbReference>
<organism evidence="10 11">
    <name type="scientific">Tectimicrobiota bacterium</name>
    <dbReference type="NCBI Taxonomy" id="2528274"/>
    <lineage>
        <taxon>Bacteria</taxon>
        <taxon>Pseudomonadati</taxon>
        <taxon>Nitrospinota/Tectimicrobiota group</taxon>
        <taxon>Candidatus Tectimicrobiota</taxon>
    </lineage>
</organism>
<evidence type="ECO:0000313" key="10">
    <source>
        <dbReference type="EMBL" id="MBI2878038.1"/>
    </source>
</evidence>
<dbReference type="Gene3D" id="3.40.228.10">
    <property type="entry name" value="Dimethylsulfoxide Reductase, domain 2"/>
    <property type="match status" value="1"/>
</dbReference>
<comment type="cofactor">
    <cofactor evidence="1">
        <name>Mo-bis(molybdopterin guanine dinucleotide)</name>
        <dbReference type="ChEBI" id="CHEBI:60539"/>
    </cofactor>
</comment>
<comment type="caution">
    <text evidence="10">The sequence shown here is derived from an EMBL/GenBank/DDBJ whole genome shotgun (WGS) entry which is preliminary data.</text>
</comment>
<dbReference type="Gene3D" id="3.40.50.740">
    <property type="match status" value="1"/>
</dbReference>
<dbReference type="PROSITE" id="PS51669">
    <property type="entry name" value="4FE4S_MOW_BIS_MGD"/>
    <property type="match status" value="1"/>
</dbReference>
<dbReference type="InterPro" id="IPR006963">
    <property type="entry name" value="Mopterin_OxRdtase_4Fe-4S_dom"/>
</dbReference>
<reference evidence="10" key="1">
    <citation type="submission" date="2020-07" db="EMBL/GenBank/DDBJ databases">
        <title>Huge and variable diversity of episymbiotic CPR bacteria and DPANN archaea in groundwater ecosystems.</title>
        <authorList>
            <person name="He C.Y."/>
            <person name="Keren R."/>
            <person name="Whittaker M."/>
            <person name="Farag I.F."/>
            <person name="Doudna J."/>
            <person name="Cate J.H.D."/>
            <person name="Banfield J.F."/>
        </authorList>
    </citation>
    <scope>NUCLEOTIDE SEQUENCE</scope>
    <source>
        <strain evidence="10">NC_groundwater_672_Ag_B-0.1um_62_36</strain>
    </source>
</reference>
<dbReference type="InterPro" id="IPR027467">
    <property type="entry name" value="MopterinOxRdtase_cofactor_BS"/>
</dbReference>
<dbReference type="Gene3D" id="3.30.2070.10">
    <property type="entry name" value="Formate dehydrogenase/DMSO reductase"/>
    <property type="match status" value="1"/>
</dbReference>
<dbReference type="SUPFAM" id="SSF50692">
    <property type="entry name" value="ADC-like"/>
    <property type="match status" value="1"/>
</dbReference>
<evidence type="ECO:0000259" key="9">
    <source>
        <dbReference type="PROSITE" id="PS51669"/>
    </source>
</evidence>
<dbReference type="SUPFAM" id="SSF53706">
    <property type="entry name" value="Formate dehydrogenase/DMSO reductase, domains 1-3"/>
    <property type="match status" value="1"/>
</dbReference>
<dbReference type="GO" id="GO:0030151">
    <property type="term" value="F:molybdenum ion binding"/>
    <property type="evidence" value="ECO:0007669"/>
    <property type="project" value="TreeGrafter"/>
</dbReference>
<gene>
    <name evidence="10" type="ORF">HYY20_14270</name>
</gene>
<keyword evidence="7" id="KW-0408">Iron</keyword>
<dbReference type="EMBL" id="JACPRF010000436">
    <property type="protein sequence ID" value="MBI2878038.1"/>
    <property type="molecule type" value="Genomic_DNA"/>
</dbReference>
<dbReference type="InterPro" id="IPR006657">
    <property type="entry name" value="MoPterin_dinucl-bd_dom"/>
</dbReference>
<comment type="similarity">
    <text evidence="2">Belongs to the prokaryotic molybdopterin-containing oxidoreductase family.</text>
</comment>
<dbReference type="GO" id="GO:0030288">
    <property type="term" value="C:outer membrane-bounded periplasmic space"/>
    <property type="evidence" value="ECO:0007669"/>
    <property type="project" value="TreeGrafter"/>
</dbReference>
<evidence type="ECO:0000256" key="4">
    <source>
        <dbReference type="ARBA" id="ARBA00022505"/>
    </source>
</evidence>
<dbReference type="InterPro" id="IPR050612">
    <property type="entry name" value="Prok_Mopterin_Oxidored"/>
</dbReference>
<keyword evidence="8" id="KW-0411">Iron-sulfur</keyword>